<name>I4DLQ1_PAPXU</name>
<dbReference type="EMBL" id="AK402219">
    <property type="protein sequence ID" value="BAM18841.1"/>
    <property type="molecule type" value="mRNA"/>
</dbReference>
<accession>I4DLQ1</accession>
<organism evidence="1">
    <name type="scientific">Papilio xuthus</name>
    <name type="common">Asian swallowtail butterfly</name>
    <dbReference type="NCBI Taxonomy" id="66420"/>
    <lineage>
        <taxon>Eukaryota</taxon>
        <taxon>Metazoa</taxon>
        <taxon>Ecdysozoa</taxon>
        <taxon>Arthropoda</taxon>
        <taxon>Hexapoda</taxon>
        <taxon>Insecta</taxon>
        <taxon>Pterygota</taxon>
        <taxon>Neoptera</taxon>
        <taxon>Endopterygota</taxon>
        <taxon>Lepidoptera</taxon>
        <taxon>Glossata</taxon>
        <taxon>Ditrysia</taxon>
        <taxon>Papilionoidea</taxon>
        <taxon>Papilionidae</taxon>
        <taxon>Papilioninae</taxon>
        <taxon>Papilio</taxon>
    </lineage>
</organism>
<dbReference type="AlphaFoldDB" id="I4DLQ1"/>
<proteinExistence type="evidence at transcript level"/>
<protein>
    <submittedName>
        <fullName evidence="1">Uncharacterized protein</fullName>
    </submittedName>
</protein>
<sequence length="55" mass="6584">MRLQCIMHPVYNNLLHGVFYIVSPFYSNKDVKHFLKLMPLPSVYLRLFKDDLNTL</sequence>
<reference evidence="1" key="1">
    <citation type="journal article" date="2012" name="BMC Biol.">
        <title>Comprehensive microarray-based analysis for stage-specific larval camouflage pattern-associated genes in the swallowtail butterfly, Papilio xuthus.</title>
        <authorList>
            <person name="Futahashi R."/>
            <person name="Shirataki H."/>
            <person name="Narita T."/>
            <person name="Mita K."/>
            <person name="Fujiwara H."/>
        </authorList>
    </citation>
    <scope>NUCLEOTIDE SEQUENCE</scope>
    <source>
        <tissue evidence="1">Epidermis</tissue>
    </source>
</reference>
<evidence type="ECO:0000313" key="1">
    <source>
        <dbReference type="EMBL" id="BAM18841.1"/>
    </source>
</evidence>